<gene>
    <name evidence="1" type="ORF">C5Y93_20620</name>
</gene>
<comment type="caution">
    <text evidence="1">The sequence shown here is derived from an EMBL/GenBank/DDBJ whole genome shotgun (WGS) entry which is preliminary data.</text>
</comment>
<accession>A0A2S8GIT9</accession>
<dbReference type="SUPFAM" id="SSF53254">
    <property type="entry name" value="Phosphoglycerate mutase-like"/>
    <property type="match status" value="1"/>
</dbReference>
<dbReference type="Gene3D" id="3.40.50.1240">
    <property type="entry name" value="Phosphoglycerate mutase-like"/>
    <property type="match status" value="1"/>
</dbReference>
<evidence type="ECO:0000313" key="1">
    <source>
        <dbReference type="EMBL" id="PQO44365.1"/>
    </source>
</evidence>
<dbReference type="AlphaFoldDB" id="A0A2S8GIT9"/>
<dbReference type="PANTHER" id="PTHR47623">
    <property type="entry name" value="OS09G0287300 PROTEIN"/>
    <property type="match status" value="1"/>
</dbReference>
<reference evidence="1 2" key="1">
    <citation type="submission" date="2018-02" db="EMBL/GenBank/DDBJ databases">
        <title>Comparative genomes isolates from brazilian mangrove.</title>
        <authorList>
            <person name="Araujo J.E."/>
            <person name="Taketani R.G."/>
            <person name="Silva M.C.P."/>
            <person name="Loureco M.V."/>
            <person name="Andreote F.D."/>
        </authorList>
    </citation>
    <scope>NUCLEOTIDE SEQUENCE [LARGE SCALE GENOMIC DNA]</scope>
    <source>
        <strain evidence="1 2">Nap-Phe MGV</strain>
    </source>
</reference>
<dbReference type="CDD" id="cd07040">
    <property type="entry name" value="HP"/>
    <property type="match status" value="1"/>
</dbReference>
<dbReference type="Pfam" id="PF00300">
    <property type="entry name" value="His_Phos_1"/>
    <property type="match status" value="1"/>
</dbReference>
<organism evidence="1 2">
    <name type="scientific">Blastopirellula marina</name>
    <dbReference type="NCBI Taxonomy" id="124"/>
    <lineage>
        <taxon>Bacteria</taxon>
        <taxon>Pseudomonadati</taxon>
        <taxon>Planctomycetota</taxon>
        <taxon>Planctomycetia</taxon>
        <taxon>Pirellulales</taxon>
        <taxon>Pirellulaceae</taxon>
        <taxon>Blastopirellula</taxon>
    </lineage>
</organism>
<dbReference type="Proteomes" id="UP000237819">
    <property type="component" value="Unassembled WGS sequence"/>
</dbReference>
<dbReference type="EMBL" id="PUHZ01000020">
    <property type="protein sequence ID" value="PQO44365.1"/>
    <property type="molecule type" value="Genomic_DNA"/>
</dbReference>
<proteinExistence type="predicted"/>
<name>A0A2S8GIT9_9BACT</name>
<protein>
    <submittedName>
        <fullName evidence="1">Phosphohistidine phosphatase</fullName>
    </submittedName>
</protein>
<dbReference type="InterPro" id="IPR029033">
    <property type="entry name" value="His_PPase_superfam"/>
</dbReference>
<sequence>MPERRLIVMRHAKSSWSGNLPDHERPLNGRGRTAAPLVAAELVRCGWTPDVVVASDARRTVETWERMRETFSPTPYIVIDPALYLSGYSELVSAGVQLSDTWQTALFLGHNPGWEMAASHFSGEPIEMKTGMAVLLKTEAADWKSAFQAQAWQLAAIIRPRDLA</sequence>
<evidence type="ECO:0000313" key="2">
    <source>
        <dbReference type="Proteomes" id="UP000237819"/>
    </source>
</evidence>
<dbReference type="PANTHER" id="PTHR47623:SF1">
    <property type="entry name" value="OS09G0287300 PROTEIN"/>
    <property type="match status" value="1"/>
</dbReference>
<dbReference type="InterPro" id="IPR013078">
    <property type="entry name" value="His_Pase_superF_clade-1"/>
</dbReference>